<feature type="domain" description="DAGKc" evidence="1">
    <location>
        <begin position="23"/>
        <end position="176"/>
    </location>
</feature>
<gene>
    <name evidence="2" type="ORF">M569_07374</name>
</gene>
<feature type="non-terminal residue" evidence="2">
    <location>
        <position position="1"/>
    </location>
</feature>
<dbReference type="EMBL" id="AUSU01003131">
    <property type="protein sequence ID" value="EPS67401.1"/>
    <property type="molecule type" value="Genomic_DNA"/>
</dbReference>
<feature type="non-terminal residue" evidence="2">
    <location>
        <position position="227"/>
    </location>
</feature>
<sequence length="227" mass="25501">LKEYHIPDYILLADSDIKEGYVVPECPVIVFINSRSGGQLGSEILRTFCKLLNRNQVFDLAEKTPEKVLYQIYFNLEKHKKNGDNVSAEIMSRLRIIVAGGDGTVGWILGVISDLKLEQQPPIATLPLGTGNNIPFSFGWGKKNPGTSRHSVKAFLELVKDAKVMKVDSWHIVMRMKASYKGSFNSTAPLELPESLHAFHRISSVDEMKEDGYLSFRGGFWNYFSMG</sequence>
<dbReference type="PANTHER" id="PTHR11255">
    <property type="entry name" value="DIACYLGLYCEROL KINASE"/>
    <property type="match status" value="1"/>
</dbReference>
<dbReference type="PANTHER" id="PTHR11255:SF29">
    <property type="entry name" value="DIACYLGLYCEROL KINASE"/>
    <property type="match status" value="1"/>
</dbReference>
<dbReference type="GO" id="GO:0016020">
    <property type="term" value="C:membrane"/>
    <property type="evidence" value="ECO:0007669"/>
    <property type="project" value="TreeGrafter"/>
</dbReference>
<dbReference type="SMART" id="SM00046">
    <property type="entry name" value="DAGKc"/>
    <property type="match status" value="1"/>
</dbReference>
<dbReference type="PROSITE" id="PS50146">
    <property type="entry name" value="DAGK"/>
    <property type="match status" value="1"/>
</dbReference>
<evidence type="ECO:0000313" key="3">
    <source>
        <dbReference type="Proteomes" id="UP000015453"/>
    </source>
</evidence>
<comment type="caution">
    <text evidence="2">The sequence shown here is derived from an EMBL/GenBank/DDBJ whole genome shotgun (WGS) entry which is preliminary data.</text>
</comment>
<keyword evidence="3" id="KW-1185">Reference proteome</keyword>
<dbReference type="OrthoDB" id="242257at2759"/>
<proteinExistence type="predicted"/>
<dbReference type="SUPFAM" id="SSF111331">
    <property type="entry name" value="NAD kinase/diacylglycerol kinase-like"/>
    <property type="match status" value="1"/>
</dbReference>
<dbReference type="GO" id="GO:0004143">
    <property type="term" value="F:ATP-dependent diacylglycerol kinase activity"/>
    <property type="evidence" value="ECO:0007669"/>
    <property type="project" value="InterPro"/>
</dbReference>
<dbReference type="InterPro" id="IPR016064">
    <property type="entry name" value="NAD/diacylglycerol_kinase_sf"/>
</dbReference>
<reference evidence="2 3" key="1">
    <citation type="journal article" date="2013" name="BMC Genomics">
        <title>The miniature genome of a carnivorous plant Genlisea aurea contains a low number of genes and short non-coding sequences.</title>
        <authorList>
            <person name="Leushkin E.V."/>
            <person name="Sutormin R.A."/>
            <person name="Nabieva E.R."/>
            <person name="Penin A.A."/>
            <person name="Kondrashov A.S."/>
            <person name="Logacheva M.D."/>
        </authorList>
    </citation>
    <scope>NUCLEOTIDE SEQUENCE [LARGE SCALE GENOMIC DNA]</scope>
</reference>
<protein>
    <recommendedName>
        <fullName evidence="1">DAGKc domain-containing protein</fullName>
    </recommendedName>
</protein>
<dbReference type="InterPro" id="IPR037607">
    <property type="entry name" value="DGK"/>
</dbReference>
<dbReference type="AlphaFoldDB" id="S8CRD5"/>
<dbReference type="FunFam" id="3.40.50.10330:FF:000016">
    <property type="entry name" value="Diacylglycerol kinase"/>
    <property type="match status" value="1"/>
</dbReference>
<dbReference type="InterPro" id="IPR017438">
    <property type="entry name" value="ATP-NAD_kinase_N"/>
</dbReference>
<organism evidence="2 3">
    <name type="scientific">Genlisea aurea</name>
    <dbReference type="NCBI Taxonomy" id="192259"/>
    <lineage>
        <taxon>Eukaryota</taxon>
        <taxon>Viridiplantae</taxon>
        <taxon>Streptophyta</taxon>
        <taxon>Embryophyta</taxon>
        <taxon>Tracheophyta</taxon>
        <taxon>Spermatophyta</taxon>
        <taxon>Magnoliopsida</taxon>
        <taxon>eudicotyledons</taxon>
        <taxon>Gunneridae</taxon>
        <taxon>Pentapetalae</taxon>
        <taxon>asterids</taxon>
        <taxon>lamiids</taxon>
        <taxon>Lamiales</taxon>
        <taxon>Lentibulariaceae</taxon>
        <taxon>Genlisea</taxon>
    </lineage>
</organism>
<dbReference type="Pfam" id="PF00781">
    <property type="entry name" value="DAGK_cat"/>
    <property type="match status" value="1"/>
</dbReference>
<accession>S8CRD5</accession>
<dbReference type="GO" id="GO:0007165">
    <property type="term" value="P:signal transduction"/>
    <property type="evidence" value="ECO:0007669"/>
    <property type="project" value="InterPro"/>
</dbReference>
<dbReference type="InterPro" id="IPR001206">
    <property type="entry name" value="Diacylglycerol_kinase_cat_dom"/>
</dbReference>
<evidence type="ECO:0000313" key="2">
    <source>
        <dbReference type="EMBL" id="EPS67401.1"/>
    </source>
</evidence>
<dbReference type="Proteomes" id="UP000015453">
    <property type="component" value="Unassembled WGS sequence"/>
</dbReference>
<evidence type="ECO:0000259" key="1">
    <source>
        <dbReference type="PROSITE" id="PS50146"/>
    </source>
</evidence>
<dbReference type="Gene3D" id="3.40.50.10330">
    <property type="entry name" value="Probable inorganic polyphosphate/atp-NAD kinase, domain 1"/>
    <property type="match status" value="1"/>
</dbReference>
<name>S8CRD5_9LAMI</name>